<dbReference type="OrthoDB" id="1712654at2759"/>
<dbReference type="Pfam" id="PF04937">
    <property type="entry name" value="DUF659"/>
    <property type="match status" value="1"/>
</dbReference>
<accession>A0A1Z5K6R3</accession>
<dbReference type="Proteomes" id="UP000198406">
    <property type="component" value="Unassembled WGS sequence"/>
</dbReference>
<protein>
    <recommendedName>
        <fullName evidence="1">DUF659 domain-containing protein</fullName>
    </recommendedName>
</protein>
<dbReference type="InterPro" id="IPR007021">
    <property type="entry name" value="DUF659"/>
</dbReference>
<dbReference type="AlphaFoldDB" id="A0A1Z5K6R3"/>
<evidence type="ECO:0000313" key="3">
    <source>
        <dbReference type="Proteomes" id="UP000198406"/>
    </source>
</evidence>
<evidence type="ECO:0000313" key="2">
    <source>
        <dbReference type="EMBL" id="GAX21950.1"/>
    </source>
</evidence>
<gene>
    <name evidence="2" type="ORF">FisN_16Hh060</name>
</gene>
<comment type="caution">
    <text evidence="2">The sequence shown here is derived from an EMBL/GenBank/DDBJ whole genome shotgun (WGS) entry which is preliminary data.</text>
</comment>
<sequence>MGKSGIGFIESHITTVRHGDTFERTCRYCPATRKSQQLQAPRWAVHFIECANCPRAVKVEAYQRYPASKEVKAAAIAANILCETTGKIIDPHSQDVALSMVSLSAPRISAARKERSPAPKKQKTLMEAYDQKCPPAQAARIREKVTAFLMEAGISINAVETPSFGELLQELNPDFAPLMVPARQLLRQDLVRYSDQIRETIQLAMTRQPEKYTTLGIDSFVNENGDQVYIFTAAKGDKVLFVDCVYMTKEWQSEQEIARIILAQLRAVANGQPVEAVVGGFVFDPTKVDPAAGKIVQEEFSKLVVSGCCTHAADLLVEEFAKIRVIQETVEDGFFVAKFVKEHDRVKILYKDHLIKLGKGTPQNPTAHTRFAYCDHTLKHVLGENCCNIKIMRSLISDPAWDEVVSTMDQDEVSKFVRLIKGADSHSFMKRVDAVQMLASTVAVFIAHIERRSLRGSWIIPLFEAFEKDLWYWQNEPSVSLILGVEACEAVLTAFSSRYKGDEDSGLKTIYNQELLLSTILDPYTSAPRDDLTAIEPNWLRDCRSVLERYYGSGTAEAHEAEFELMGLVDSVTEGRGIFGESAMRLQTMIRQGEQEESNGLYHVKRIVKQQLAMLRGTPVTIWRTSFAMEFPRLAEIMERLLPLTIQSGDVERCCQLNKLIQTKMWNRLPKASFKMLFGCHVNTRLQRWMTSSVKGRPELDGMDMAPINEGFLSERAIDLLDEDSDED</sequence>
<dbReference type="InterPro" id="IPR012337">
    <property type="entry name" value="RNaseH-like_sf"/>
</dbReference>
<evidence type="ECO:0000259" key="1">
    <source>
        <dbReference type="Pfam" id="PF04937"/>
    </source>
</evidence>
<keyword evidence="3" id="KW-1185">Reference proteome</keyword>
<dbReference type="InParanoid" id="A0A1Z5K6R3"/>
<name>A0A1Z5K6R3_FISSO</name>
<feature type="domain" description="DUF659" evidence="1">
    <location>
        <begin position="190"/>
        <end position="332"/>
    </location>
</feature>
<reference evidence="2 3" key="1">
    <citation type="journal article" date="2015" name="Plant Cell">
        <title>Oil accumulation by the oleaginous diatom Fistulifera solaris as revealed by the genome and transcriptome.</title>
        <authorList>
            <person name="Tanaka T."/>
            <person name="Maeda Y."/>
            <person name="Veluchamy A."/>
            <person name="Tanaka M."/>
            <person name="Abida H."/>
            <person name="Marechal E."/>
            <person name="Bowler C."/>
            <person name="Muto M."/>
            <person name="Sunaga Y."/>
            <person name="Tanaka M."/>
            <person name="Yoshino T."/>
            <person name="Taniguchi T."/>
            <person name="Fukuda Y."/>
            <person name="Nemoto M."/>
            <person name="Matsumoto M."/>
            <person name="Wong P.S."/>
            <person name="Aburatani S."/>
            <person name="Fujibuchi W."/>
        </authorList>
    </citation>
    <scope>NUCLEOTIDE SEQUENCE [LARGE SCALE GENOMIC DNA]</scope>
    <source>
        <strain evidence="2 3">JPCC DA0580</strain>
    </source>
</reference>
<dbReference type="EMBL" id="BDSP01000175">
    <property type="protein sequence ID" value="GAX21950.1"/>
    <property type="molecule type" value="Genomic_DNA"/>
</dbReference>
<dbReference type="SUPFAM" id="SSF53098">
    <property type="entry name" value="Ribonuclease H-like"/>
    <property type="match status" value="1"/>
</dbReference>
<organism evidence="2 3">
    <name type="scientific">Fistulifera solaris</name>
    <name type="common">Oleaginous diatom</name>
    <dbReference type="NCBI Taxonomy" id="1519565"/>
    <lineage>
        <taxon>Eukaryota</taxon>
        <taxon>Sar</taxon>
        <taxon>Stramenopiles</taxon>
        <taxon>Ochrophyta</taxon>
        <taxon>Bacillariophyta</taxon>
        <taxon>Bacillariophyceae</taxon>
        <taxon>Bacillariophycidae</taxon>
        <taxon>Naviculales</taxon>
        <taxon>Naviculaceae</taxon>
        <taxon>Fistulifera</taxon>
    </lineage>
</organism>
<proteinExistence type="predicted"/>